<proteinExistence type="predicted"/>
<dbReference type="AlphaFoldDB" id="A0A2P7NVY9"/>
<accession>A0A2P7NVY9</accession>
<dbReference type="EMBL" id="PXXU01000016">
    <property type="protein sequence ID" value="PSJ17637.1"/>
    <property type="molecule type" value="Genomic_DNA"/>
</dbReference>
<organism evidence="1 2">
    <name type="scientific">Nitrosomonas supralitoralis</name>
    <dbReference type="NCBI Taxonomy" id="2116706"/>
    <lineage>
        <taxon>Bacteria</taxon>
        <taxon>Pseudomonadati</taxon>
        <taxon>Pseudomonadota</taxon>
        <taxon>Betaproteobacteria</taxon>
        <taxon>Nitrosomonadales</taxon>
        <taxon>Nitrosomonadaceae</taxon>
        <taxon>Nitrosomonas</taxon>
    </lineage>
</organism>
<evidence type="ECO:0000313" key="1">
    <source>
        <dbReference type="EMBL" id="PSJ17637.1"/>
    </source>
</evidence>
<dbReference type="Proteomes" id="UP000241912">
    <property type="component" value="Unassembled WGS sequence"/>
</dbReference>
<keyword evidence="2" id="KW-1185">Reference proteome</keyword>
<protein>
    <submittedName>
        <fullName evidence="1">Uncharacterized protein</fullName>
    </submittedName>
</protein>
<comment type="caution">
    <text evidence="1">The sequence shown here is derived from an EMBL/GenBank/DDBJ whole genome shotgun (WGS) entry which is preliminary data.</text>
</comment>
<evidence type="ECO:0000313" key="2">
    <source>
        <dbReference type="Proteomes" id="UP000241912"/>
    </source>
</evidence>
<reference evidence="1 2" key="1">
    <citation type="submission" date="2018-03" db="EMBL/GenBank/DDBJ databases">
        <title>Draft genome of Nitrosomonas supralitoralis APG5.</title>
        <authorList>
            <person name="Urakawa H."/>
            <person name="Lopez J.V."/>
        </authorList>
    </citation>
    <scope>NUCLEOTIDE SEQUENCE [LARGE SCALE GENOMIC DNA]</scope>
    <source>
        <strain evidence="1 2">APG5</strain>
    </source>
</reference>
<gene>
    <name evidence="1" type="ORF">C7H79_06955</name>
</gene>
<sequence>MLKKLFEIKFVSSKMLLKQSGKYVFLWMQCCNRLIEARLHHWNGCVDITKKNLMDQRINLFVLSWVPCLRTKESLLTKITGWLIKLCVCCAGIRCLVFQTHATSLSSANTNTPFAVPAPATTTTVVTRVGSGVNKSKLPPITVASRRGLFSLPFLSPGYYSFWDMVTSNKREKPPVVPYAPFALMTTPAYDTDSRLNAADSDNSFHLQCTRFHADLWYKDRVRLFV</sequence>
<name>A0A2P7NVY9_9PROT</name>